<organism evidence="2">
    <name type="scientific">Prosthecochloris aestuarii</name>
    <dbReference type="NCBI Taxonomy" id="1102"/>
    <lineage>
        <taxon>Bacteria</taxon>
        <taxon>Pseudomonadati</taxon>
        <taxon>Chlorobiota</taxon>
        <taxon>Chlorobiia</taxon>
        <taxon>Chlorobiales</taxon>
        <taxon>Chlorobiaceae</taxon>
        <taxon>Prosthecochloris</taxon>
    </lineage>
</organism>
<sequence length="111" mass="11538">MGTIYAGNIRLECIQGNITDQPDIDAIVNAANSQLQPGGGVAGAVHSAAGPGLAEECRDFAPLHPGEAVITSGHNLPNSYVIHCLGPVYGHDEPSDQLLGDCYRHALHLGD</sequence>
<dbReference type="PROSITE" id="PS51154">
    <property type="entry name" value="MACRO"/>
    <property type="match status" value="1"/>
</dbReference>
<dbReference type="InterPro" id="IPR043472">
    <property type="entry name" value="Macro_dom-like"/>
</dbReference>
<dbReference type="SUPFAM" id="SSF52949">
    <property type="entry name" value="Macro domain-like"/>
    <property type="match status" value="1"/>
</dbReference>
<dbReference type="AlphaFoldDB" id="A0A831WVQ1"/>
<dbReference type="EMBL" id="DSBW01000195">
    <property type="protein sequence ID" value="HED31781.1"/>
    <property type="molecule type" value="Genomic_DNA"/>
</dbReference>
<evidence type="ECO:0000259" key="1">
    <source>
        <dbReference type="PROSITE" id="PS51154"/>
    </source>
</evidence>
<dbReference type="PANTHER" id="PTHR11106">
    <property type="entry name" value="GANGLIOSIDE INDUCED DIFFERENTIATION ASSOCIATED PROTEIN 2-RELATED"/>
    <property type="match status" value="1"/>
</dbReference>
<dbReference type="PANTHER" id="PTHR11106:SF27">
    <property type="entry name" value="MACRO DOMAIN-CONTAINING PROTEIN"/>
    <property type="match status" value="1"/>
</dbReference>
<reference evidence="2" key="1">
    <citation type="journal article" date="2020" name="mSystems">
        <title>Genome- and Community-Level Interaction Insights into Carbon Utilization and Element Cycling Functions of Hydrothermarchaeota in Hydrothermal Sediment.</title>
        <authorList>
            <person name="Zhou Z."/>
            <person name="Liu Y."/>
            <person name="Xu W."/>
            <person name="Pan J."/>
            <person name="Luo Z.H."/>
            <person name="Li M."/>
        </authorList>
    </citation>
    <scope>NUCLEOTIDE SEQUENCE [LARGE SCALE GENOMIC DNA]</scope>
    <source>
        <strain evidence="2">SpSt-1181</strain>
    </source>
</reference>
<dbReference type="Gene3D" id="3.40.220.10">
    <property type="entry name" value="Leucine Aminopeptidase, subunit E, domain 1"/>
    <property type="match status" value="1"/>
</dbReference>
<comment type="caution">
    <text evidence="2">The sequence shown here is derived from an EMBL/GenBank/DDBJ whole genome shotgun (WGS) entry which is preliminary data.</text>
</comment>
<proteinExistence type="predicted"/>
<dbReference type="Proteomes" id="UP000886335">
    <property type="component" value="Unassembled WGS sequence"/>
</dbReference>
<feature type="domain" description="Macro" evidence="1">
    <location>
        <begin position="1"/>
        <end position="111"/>
    </location>
</feature>
<protein>
    <submittedName>
        <fullName evidence="2">RNase III inhibitor</fullName>
    </submittedName>
</protein>
<dbReference type="InterPro" id="IPR002589">
    <property type="entry name" value="Macro_dom"/>
</dbReference>
<feature type="non-terminal residue" evidence="2">
    <location>
        <position position="111"/>
    </location>
</feature>
<dbReference type="SMART" id="SM00506">
    <property type="entry name" value="A1pp"/>
    <property type="match status" value="1"/>
</dbReference>
<accession>A0A831WVQ1</accession>
<dbReference type="Pfam" id="PF01661">
    <property type="entry name" value="Macro"/>
    <property type="match status" value="1"/>
</dbReference>
<name>A0A831WVQ1_PROAE</name>
<evidence type="ECO:0000313" key="2">
    <source>
        <dbReference type="EMBL" id="HED31781.1"/>
    </source>
</evidence>
<gene>
    <name evidence="2" type="ORF">ENN50_08935</name>
</gene>